<comment type="caution">
    <text evidence="2">The sequence shown here is derived from an EMBL/GenBank/DDBJ whole genome shotgun (WGS) entry which is preliminary data.</text>
</comment>
<evidence type="ECO:0000256" key="1">
    <source>
        <dbReference type="SAM" id="SignalP"/>
    </source>
</evidence>
<name>A0A1V4ASZ3_9BACT</name>
<feature type="signal peptide" evidence="1">
    <location>
        <begin position="1"/>
        <end position="20"/>
    </location>
</feature>
<keyword evidence="1" id="KW-0732">Signal</keyword>
<protein>
    <recommendedName>
        <fullName evidence="4">DUF4340 domain-containing protein</fullName>
    </recommendedName>
</protein>
<dbReference type="EMBL" id="AYTS01000090">
    <property type="protein sequence ID" value="OOP56220.1"/>
    <property type="molecule type" value="Genomic_DNA"/>
</dbReference>
<dbReference type="Proteomes" id="UP000189681">
    <property type="component" value="Unassembled WGS sequence"/>
</dbReference>
<sequence>MRLFMVPLLTLIVMIAQVNAQSENKEPQTVASESIVTLRKLVNEQNYKAMGFESLDEVSAVALGEPIRVFLVRLDQLREYQPGSDPSKLLTDVDKIIYPFTVKEQVRSSVVVEKVQGTWSATNFGGPQLIKILANIRKNASDSTGMPISSYIAVHVPALNLYFVGHRTDNELMLTPLLDDPGFEFKAGRTMPANDVFSAILPSAREHNGLPR</sequence>
<proteinExistence type="predicted"/>
<accession>A0A1V4ASZ3</accession>
<feature type="chain" id="PRO_5012076044" description="DUF4340 domain-containing protein" evidence="1">
    <location>
        <begin position="21"/>
        <end position="212"/>
    </location>
</feature>
<gene>
    <name evidence="2" type="ORF">AYP45_10280</name>
</gene>
<reference evidence="2 3" key="1">
    <citation type="journal article" date="2017" name="Water Res.">
        <title>Discovery and metagenomic analysis of an anammox bacterial enrichment related to Candidatus "Brocadia caroliniensis" in a full-scale glycerol-fed nitritation-denitritation separate centrate treatment process.</title>
        <authorList>
            <person name="Park H."/>
            <person name="Brotto A.C."/>
            <person name="van Loosdrecht M.C."/>
            <person name="Chandran K."/>
        </authorList>
    </citation>
    <scope>NUCLEOTIDE SEQUENCE [LARGE SCALE GENOMIC DNA]</scope>
    <source>
        <strain evidence="2">26THWARD</strain>
    </source>
</reference>
<evidence type="ECO:0000313" key="2">
    <source>
        <dbReference type="EMBL" id="OOP56220.1"/>
    </source>
</evidence>
<organism evidence="2 3">
    <name type="scientific">Candidatus Brocadia carolinensis</name>
    <dbReference type="NCBI Taxonomy" id="1004156"/>
    <lineage>
        <taxon>Bacteria</taxon>
        <taxon>Pseudomonadati</taxon>
        <taxon>Planctomycetota</taxon>
        <taxon>Candidatus Brocadiia</taxon>
        <taxon>Candidatus Brocadiales</taxon>
        <taxon>Candidatus Brocadiaceae</taxon>
        <taxon>Candidatus Brocadia</taxon>
    </lineage>
</organism>
<dbReference type="STRING" id="1004156.AYP45_10280"/>
<evidence type="ECO:0000313" key="3">
    <source>
        <dbReference type="Proteomes" id="UP000189681"/>
    </source>
</evidence>
<dbReference type="AlphaFoldDB" id="A0A1V4ASZ3"/>
<evidence type="ECO:0008006" key="4">
    <source>
        <dbReference type="Google" id="ProtNLM"/>
    </source>
</evidence>